<accession>A0A1F7J068</accession>
<dbReference type="PANTHER" id="PTHR42798">
    <property type="entry name" value="LIPOPROTEIN-RELEASING SYSTEM ATP-BINDING PROTEIN LOLD"/>
    <property type="match status" value="1"/>
</dbReference>
<dbReference type="FunFam" id="3.40.50.300:FF:000032">
    <property type="entry name" value="Export ABC transporter ATP-binding protein"/>
    <property type="match status" value="1"/>
</dbReference>
<gene>
    <name evidence="6" type="ORF">A3A93_00635</name>
</gene>
<comment type="caution">
    <text evidence="6">The sequence shown here is derived from an EMBL/GenBank/DDBJ whole genome shotgun (WGS) entry which is preliminary data.</text>
</comment>
<dbReference type="GO" id="GO:0098796">
    <property type="term" value="C:membrane protein complex"/>
    <property type="evidence" value="ECO:0007669"/>
    <property type="project" value="UniProtKB-ARBA"/>
</dbReference>
<protein>
    <submittedName>
        <fullName evidence="6">ABC transporter ATP-binding protein</fullName>
    </submittedName>
</protein>
<organism evidence="6 7">
    <name type="scientific">Candidatus Roizmanbacteria bacterium RIFCSPLOWO2_01_FULL_38_12</name>
    <dbReference type="NCBI Taxonomy" id="1802061"/>
    <lineage>
        <taxon>Bacteria</taxon>
        <taxon>Candidatus Roizmaniibacteriota</taxon>
    </lineage>
</organism>
<evidence type="ECO:0000256" key="2">
    <source>
        <dbReference type="ARBA" id="ARBA00022448"/>
    </source>
</evidence>
<dbReference type="InterPro" id="IPR003593">
    <property type="entry name" value="AAA+_ATPase"/>
</dbReference>
<dbReference type="PROSITE" id="PS00211">
    <property type="entry name" value="ABC_TRANSPORTER_1"/>
    <property type="match status" value="1"/>
</dbReference>
<dbReference type="InterPro" id="IPR027417">
    <property type="entry name" value="P-loop_NTPase"/>
</dbReference>
<evidence type="ECO:0000256" key="3">
    <source>
        <dbReference type="ARBA" id="ARBA00022741"/>
    </source>
</evidence>
<dbReference type="EMBL" id="MGAL01000007">
    <property type="protein sequence ID" value="OGK49002.1"/>
    <property type="molecule type" value="Genomic_DNA"/>
</dbReference>
<dbReference type="GO" id="GO:0005524">
    <property type="term" value="F:ATP binding"/>
    <property type="evidence" value="ECO:0007669"/>
    <property type="project" value="UniProtKB-KW"/>
</dbReference>
<comment type="similarity">
    <text evidence="1">Belongs to the ABC transporter superfamily.</text>
</comment>
<dbReference type="GO" id="GO:0016887">
    <property type="term" value="F:ATP hydrolysis activity"/>
    <property type="evidence" value="ECO:0007669"/>
    <property type="project" value="InterPro"/>
</dbReference>
<dbReference type="SUPFAM" id="SSF52540">
    <property type="entry name" value="P-loop containing nucleoside triphosphate hydrolases"/>
    <property type="match status" value="1"/>
</dbReference>
<dbReference type="STRING" id="1802061.A3A93_00635"/>
<dbReference type="GO" id="GO:0022857">
    <property type="term" value="F:transmembrane transporter activity"/>
    <property type="evidence" value="ECO:0007669"/>
    <property type="project" value="UniProtKB-ARBA"/>
</dbReference>
<evidence type="ECO:0000256" key="1">
    <source>
        <dbReference type="ARBA" id="ARBA00005417"/>
    </source>
</evidence>
<evidence type="ECO:0000256" key="4">
    <source>
        <dbReference type="ARBA" id="ARBA00022840"/>
    </source>
</evidence>
<dbReference type="Proteomes" id="UP000177141">
    <property type="component" value="Unassembled WGS sequence"/>
</dbReference>
<dbReference type="InterPro" id="IPR017871">
    <property type="entry name" value="ABC_transporter-like_CS"/>
</dbReference>
<dbReference type="Gene3D" id="3.40.50.300">
    <property type="entry name" value="P-loop containing nucleotide triphosphate hydrolases"/>
    <property type="match status" value="1"/>
</dbReference>
<dbReference type="InterPro" id="IPR017911">
    <property type="entry name" value="MacB-like_ATP-bd"/>
</dbReference>
<keyword evidence="4 6" id="KW-0067">ATP-binding</keyword>
<keyword evidence="3" id="KW-0547">Nucleotide-binding</keyword>
<dbReference type="InterPro" id="IPR003439">
    <property type="entry name" value="ABC_transporter-like_ATP-bd"/>
</dbReference>
<dbReference type="Pfam" id="PF00005">
    <property type="entry name" value="ABC_tran"/>
    <property type="match status" value="1"/>
</dbReference>
<feature type="domain" description="ABC transporter" evidence="5">
    <location>
        <begin position="5"/>
        <end position="227"/>
    </location>
</feature>
<proteinExistence type="inferred from homology"/>
<reference evidence="6 7" key="1">
    <citation type="journal article" date="2016" name="Nat. Commun.">
        <title>Thousands of microbial genomes shed light on interconnected biogeochemical processes in an aquifer system.</title>
        <authorList>
            <person name="Anantharaman K."/>
            <person name="Brown C.T."/>
            <person name="Hug L.A."/>
            <person name="Sharon I."/>
            <person name="Castelle C.J."/>
            <person name="Probst A.J."/>
            <person name="Thomas B.C."/>
            <person name="Singh A."/>
            <person name="Wilkins M.J."/>
            <person name="Karaoz U."/>
            <person name="Brodie E.L."/>
            <person name="Williams K.H."/>
            <person name="Hubbard S.S."/>
            <person name="Banfield J.F."/>
        </authorList>
    </citation>
    <scope>NUCLEOTIDE SEQUENCE [LARGE SCALE GENOMIC DNA]</scope>
</reference>
<dbReference type="CDD" id="cd03255">
    <property type="entry name" value="ABC_MJ0796_LolCDE_FtsE"/>
    <property type="match status" value="1"/>
</dbReference>
<keyword evidence="2" id="KW-0813">Transport</keyword>
<dbReference type="PROSITE" id="PS50893">
    <property type="entry name" value="ABC_TRANSPORTER_2"/>
    <property type="match status" value="1"/>
</dbReference>
<dbReference type="AlphaFoldDB" id="A0A1F7J068"/>
<evidence type="ECO:0000313" key="6">
    <source>
        <dbReference type="EMBL" id="OGK49002.1"/>
    </source>
</evidence>
<dbReference type="PANTHER" id="PTHR42798:SF7">
    <property type="entry name" value="ALPHA-D-RIBOSE 1-METHYLPHOSPHONATE 5-TRIPHOSPHATE SYNTHASE SUBUNIT PHNL"/>
    <property type="match status" value="1"/>
</dbReference>
<dbReference type="SMART" id="SM00382">
    <property type="entry name" value="AAA"/>
    <property type="match status" value="1"/>
</dbReference>
<evidence type="ECO:0000259" key="5">
    <source>
        <dbReference type="PROSITE" id="PS50893"/>
    </source>
</evidence>
<evidence type="ECO:0000313" key="7">
    <source>
        <dbReference type="Proteomes" id="UP000177141"/>
    </source>
</evidence>
<sequence length="227" mass="25495">MTPIVRIEHVEKTYELDDNVKFTALNNVSLTLHKGEFSALIGPSGSGKSTLMHIIGLLDKPTTGKIFINEKDTAHLSDNEISTLRNEYVGFVFQQFNLINKLTVVENIILPTVYARKKLAYDPIKKAHEIMEQFGILEKARSYPNRISGGQQQRVAIARSLIMEPSLILADEPTGNLDTKTGNDIIQLLKKLNEKEKITVLIVTHEHDVAEKTRRKIHIVDGEIVSS</sequence>
<name>A0A1F7J068_9BACT</name>